<accession>A0A0V1BBL8</accession>
<comment type="caution">
    <text evidence="1">The sequence shown here is derived from an EMBL/GenBank/DDBJ whole genome shotgun (WGS) entry which is preliminary data.</text>
</comment>
<gene>
    <name evidence="1" type="ORF">T01_12514</name>
</gene>
<keyword evidence="2" id="KW-1185">Reference proteome</keyword>
<proteinExistence type="predicted"/>
<organism evidence="1 2">
    <name type="scientific">Trichinella spiralis</name>
    <name type="common">Trichina worm</name>
    <dbReference type="NCBI Taxonomy" id="6334"/>
    <lineage>
        <taxon>Eukaryota</taxon>
        <taxon>Metazoa</taxon>
        <taxon>Ecdysozoa</taxon>
        <taxon>Nematoda</taxon>
        <taxon>Enoplea</taxon>
        <taxon>Dorylaimia</taxon>
        <taxon>Trichinellida</taxon>
        <taxon>Trichinellidae</taxon>
        <taxon>Trichinella</taxon>
    </lineage>
</organism>
<evidence type="ECO:0000313" key="2">
    <source>
        <dbReference type="Proteomes" id="UP000054776"/>
    </source>
</evidence>
<dbReference type="InParanoid" id="A0A0V1BBL8"/>
<dbReference type="AlphaFoldDB" id="A0A0V1BBL8"/>
<evidence type="ECO:0000313" key="1">
    <source>
        <dbReference type="EMBL" id="KRY34289.1"/>
    </source>
</evidence>
<dbReference type="Proteomes" id="UP000054776">
    <property type="component" value="Unassembled WGS sequence"/>
</dbReference>
<protein>
    <submittedName>
        <fullName evidence="1">Uncharacterized protein</fullName>
    </submittedName>
</protein>
<dbReference type="EMBL" id="JYDH01000069">
    <property type="protein sequence ID" value="KRY34289.1"/>
    <property type="molecule type" value="Genomic_DNA"/>
</dbReference>
<name>A0A0V1BBL8_TRISP</name>
<reference evidence="1 2" key="1">
    <citation type="submission" date="2015-01" db="EMBL/GenBank/DDBJ databases">
        <title>Evolution of Trichinella species and genotypes.</title>
        <authorList>
            <person name="Korhonen P.K."/>
            <person name="Edoardo P."/>
            <person name="Giuseppe L.R."/>
            <person name="Gasser R.B."/>
        </authorList>
    </citation>
    <scope>NUCLEOTIDE SEQUENCE [LARGE SCALE GENOMIC DNA]</scope>
    <source>
        <strain evidence="1">ISS3</strain>
    </source>
</reference>
<sequence>MRWETSKQTSVNSAGRIYLRLTLGNIISTIPFAKHTRTKTIRKDKEEAHLEKAKRTPAFLFNFSITSLQHFA</sequence>